<accession>A0ABQ6M021</accession>
<dbReference type="Proteomes" id="UP001224392">
    <property type="component" value="Unassembled WGS sequence"/>
</dbReference>
<dbReference type="Pfam" id="PF04247">
    <property type="entry name" value="SirB"/>
    <property type="match status" value="1"/>
</dbReference>
<sequence length="126" mass="13507">MDYSTLKSLHMLLAGLSFSGFLARAGGVLAGAGWARARLARILPHLLDTALLVSALVLLARLQWLPLQQGWLIAKLCALLGYIGCGFITLRFASNNRQRLLATAAGCLCFAYMLAAALTKSAWPFG</sequence>
<evidence type="ECO:0008006" key="4">
    <source>
        <dbReference type="Google" id="ProtNLM"/>
    </source>
</evidence>
<feature type="transmembrane region" description="Helical" evidence="1">
    <location>
        <begin position="46"/>
        <end position="64"/>
    </location>
</feature>
<reference evidence="2 3" key="1">
    <citation type="submission" date="2023-04" db="EMBL/GenBank/DDBJ databases">
        <title>Marinobulbifer ophiurae gen. nov., sp. Nov., isolate from tissue of brittle star Ophioplocus japonicus.</title>
        <authorList>
            <person name="Kawano K."/>
            <person name="Sawayama S."/>
            <person name="Nakagawa S."/>
        </authorList>
    </citation>
    <scope>NUCLEOTIDE SEQUENCE [LARGE SCALE GENOMIC DNA]</scope>
    <source>
        <strain evidence="2 3">NKW57</strain>
    </source>
</reference>
<evidence type="ECO:0000313" key="3">
    <source>
        <dbReference type="Proteomes" id="UP001224392"/>
    </source>
</evidence>
<dbReference type="EMBL" id="BSYJ01000004">
    <property type="protein sequence ID" value="GMG87689.1"/>
    <property type="molecule type" value="Genomic_DNA"/>
</dbReference>
<dbReference type="InterPro" id="IPR007360">
    <property type="entry name" value="SirB"/>
</dbReference>
<evidence type="ECO:0000313" key="2">
    <source>
        <dbReference type="EMBL" id="GMG87689.1"/>
    </source>
</evidence>
<keyword evidence="1" id="KW-0812">Transmembrane</keyword>
<keyword evidence="1" id="KW-0472">Membrane</keyword>
<organism evidence="2 3">
    <name type="scientific">Biformimicrobium ophioploci</name>
    <dbReference type="NCBI Taxonomy" id="3036711"/>
    <lineage>
        <taxon>Bacteria</taxon>
        <taxon>Pseudomonadati</taxon>
        <taxon>Pseudomonadota</taxon>
        <taxon>Gammaproteobacteria</taxon>
        <taxon>Cellvibrionales</taxon>
        <taxon>Microbulbiferaceae</taxon>
        <taxon>Biformimicrobium</taxon>
    </lineage>
</organism>
<keyword evidence="3" id="KW-1185">Reference proteome</keyword>
<keyword evidence="1" id="KW-1133">Transmembrane helix</keyword>
<feature type="transmembrane region" description="Helical" evidence="1">
    <location>
        <begin position="70"/>
        <end position="93"/>
    </location>
</feature>
<protein>
    <recommendedName>
        <fullName evidence="4">Invasion protein</fullName>
    </recommendedName>
</protein>
<name>A0ABQ6M021_9GAMM</name>
<comment type="caution">
    <text evidence="2">The sequence shown here is derived from an EMBL/GenBank/DDBJ whole genome shotgun (WGS) entry which is preliminary data.</text>
</comment>
<evidence type="ECO:0000256" key="1">
    <source>
        <dbReference type="SAM" id="Phobius"/>
    </source>
</evidence>
<dbReference type="RefSeq" id="WP_285764313.1">
    <property type="nucleotide sequence ID" value="NZ_BSYJ01000004.1"/>
</dbReference>
<dbReference type="PANTHER" id="PTHR39594:SF1">
    <property type="entry name" value="PROTEIN YCHQ"/>
    <property type="match status" value="1"/>
</dbReference>
<feature type="transmembrane region" description="Helical" evidence="1">
    <location>
        <begin position="100"/>
        <end position="118"/>
    </location>
</feature>
<dbReference type="PANTHER" id="PTHR39594">
    <property type="entry name" value="PROTEIN YCHQ"/>
    <property type="match status" value="1"/>
</dbReference>
<feature type="transmembrane region" description="Helical" evidence="1">
    <location>
        <begin position="12"/>
        <end position="34"/>
    </location>
</feature>
<proteinExistence type="predicted"/>
<gene>
    <name evidence="2" type="ORF">MNKW57_20100</name>
</gene>
<dbReference type="PIRSF" id="PIRSF005610">
    <property type="entry name" value="SirB"/>
    <property type="match status" value="1"/>
</dbReference>